<dbReference type="GO" id="GO:0004609">
    <property type="term" value="F:phosphatidylserine decarboxylase activity"/>
    <property type="evidence" value="ECO:0007669"/>
    <property type="project" value="UniProtKB-UniRule"/>
</dbReference>
<name>I1CM34_RHIO9</name>
<organism evidence="19 20">
    <name type="scientific">Rhizopus delemar (strain RA 99-880 / ATCC MYA-4621 / FGSC 9543 / NRRL 43880)</name>
    <name type="common">Mucormycosis agent</name>
    <name type="synonym">Rhizopus arrhizus var. delemar</name>
    <dbReference type="NCBI Taxonomy" id="246409"/>
    <lineage>
        <taxon>Eukaryota</taxon>
        <taxon>Fungi</taxon>
        <taxon>Fungi incertae sedis</taxon>
        <taxon>Mucoromycota</taxon>
        <taxon>Mucoromycotina</taxon>
        <taxon>Mucoromycetes</taxon>
        <taxon>Mucorales</taxon>
        <taxon>Mucorineae</taxon>
        <taxon>Rhizopodaceae</taxon>
        <taxon>Rhizopus</taxon>
    </lineage>
</organism>
<comment type="subunit">
    <text evidence="16">Heterodimer of a large membrane-associated beta subunit and a small pyruvoyl-containing alpha subunit.</text>
</comment>
<comment type="cofactor">
    <cofactor evidence="16">
        <name>pyruvate</name>
        <dbReference type="ChEBI" id="CHEBI:15361"/>
    </cofactor>
    <text evidence="16">Binds 1 pyruvoyl group covalently per subunit.</text>
</comment>
<dbReference type="InterPro" id="IPR041863">
    <property type="entry name" value="PolD2_C"/>
</dbReference>
<dbReference type="EC" id="4.1.1.65" evidence="16"/>
<dbReference type="InterPro" id="IPR003817">
    <property type="entry name" value="PS_Dcarbxylase"/>
</dbReference>
<keyword evidence="16" id="KW-0496">Mitochondrion</keyword>
<comment type="subcellular location">
    <molecule>Phosphatidylserine decarboxylase 1 alpha chain</molecule>
    <subcellularLocation>
        <location evidence="16">Mitochondrion inner membrane</location>
        <topology evidence="16">Peripheral membrane protein</topology>
        <orientation evidence="16">Intermembrane side</orientation>
    </subcellularLocation>
    <text evidence="16">Anchored to the mitochondrial inner membrane through its interaction with the integral membrane beta chain.</text>
</comment>
<dbReference type="InterPro" id="IPR007185">
    <property type="entry name" value="DNA_pol_a/d/e_bsu"/>
</dbReference>
<feature type="active site" description="Charge relay system; for autoendoproteolytic cleavage activity" evidence="16">
    <location>
        <position position="611"/>
    </location>
</feature>
<dbReference type="UniPathway" id="UPA00558">
    <property type="reaction ID" value="UER00616"/>
</dbReference>
<protein>
    <recommendedName>
        <fullName evidence="16">Phosphatidylserine decarboxylase proenzyme 1, mitochondrial</fullName>
        <ecNumber evidence="16">4.1.1.65</ecNumber>
    </recommendedName>
    <component>
        <recommendedName>
            <fullName evidence="16">Phosphatidylserine decarboxylase 1 beta chain</fullName>
        </recommendedName>
    </component>
    <component>
        <recommendedName>
            <fullName evidence="16">Phosphatidylserine decarboxylase 1 alpha chain</fullName>
        </recommendedName>
    </component>
</protein>
<feature type="topological domain" description="Mitochondrial matrix" evidence="16">
    <location>
        <begin position="1"/>
        <end position="475"/>
    </location>
</feature>
<feature type="modified residue" description="Pyruvic acid (Ser); by autocatalysis" evidence="16">
    <location>
        <position position="862"/>
    </location>
</feature>
<dbReference type="eggNOG" id="KOG2420">
    <property type="taxonomic scope" value="Eukaryota"/>
</dbReference>
<dbReference type="NCBIfam" id="TIGR00163">
    <property type="entry name" value="PS_decarb"/>
    <property type="match status" value="1"/>
</dbReference>
<comment type="similarity">
    <text evidence="16">Belongs to the phosphatidylserine decarboxylase family. PSD-B subfamily. Eukaryotic type I sub-subfamily.</text>
</comment>
<comment type="similarity">
    <text evidence="3">Belongs to the DNA polymerase delta/II small subunit family.</text>
</comment>
<comment type="PTM">
    <text evidence="16">Is synthesized initially as an inactive proenzyme. Formation of the active enzyme involves a self-maturation process in which the active site pyruvoyl group is generated from an internal serine residue via an autocatalytic post-translational modification. Two non-identical subunits are generated from the proenzyme in this reaction, and the pyruvate is formed at the N-terminus of the alpha chain, which is derived from the carboxyl end of the proenzyme. The autoendoproteolytic cleavage occurs by a canonical serine protease mechanism, in which the side chain hydroxyl group of the serine supplies its oxygen atom to form the C-terminus of the beta chain, while the remainder of the serine residue undergoes an oxidative deamination to produce ammonia and the pyruvoyl prosthetic group on the alpha chain. During this reaction, the Ser that is part of the protease active site of the proenzyme becomes the pyruvoyl prosthetic group, which constitutes an essential element of the active site of the mature decarboxylase.</text>
</comment>
<keyword evidence="7 16" id="KW-0210">Decarboxylase</keyword>
<evidence type="ECO:0000256" key="15">
    <source>
        <dbReference type="ARBA" id="ARBA00023317"/>
    </source>
</evidence>
<evidence type="ECO:0000256" key="3">
    <source>
        <dbReference type="ARBA" id="ARBA00006035"/>
    </source>
</evidence>
<evidence type="ECO:0000256" key="5">
    <source>
        <dbReference type="ARBA" id="ARBA00022692"/>
    </source>
</evidence>
<keyword evidence="14 16" id="KW-1208">Phospholipid metabolism</keyword>
<accession>I1CM34</accession>
<dbReference type="GO" id="GO:0005743">
    <property type="term" value="C:mitochondrial inner membrane"/>
    <property type="evidence" value="ECO:0007669"/>
    <property type="project" value="UniProtKB-SubCell"/>
</dbReference>
<evidence type="ECO:0000256" key="6">
    <source>
        <dbReference type="ARBA" id="ARBA00022705"/>
    </source>
</evidence>
<keyword evidence="4 16" id="KW-0444">Lipid biosynthesis</keyword>
<dbReference type="GO" id="GO:0003743">
    <property type="term" value="F:translation initiation factor activity"/>
    <property type="evidence" value="ECO:0007669"/>
    <property type="project" value="UniProtKB-UniRule"/>
</dbReference>
<dbReference type="EMBL" id="CH476744">
    <property type="protein sequence ID" value="EIE89514.1"/>
    <property type="molecule type" value="Genomic_DNA"/>
</dbReference>
<keyword evidence="13" id="KW-0539">Nucleus</keyword>
<dbReference type="GO" id="GO:0006271">
    <property type="term" value="P:DNA strand elongation involved in DNA replication"/>
    <property type="evidence" value="ECO:0007669"/>
    <property type="project" value="TreeGrafter"/>
</dbReference>
<dbReference type="InterPro" id="IPR024826">
    <property type="entry name" value="DNA_pol_delta/II_ssu"/>
</dbReference>
<evidence type="ECO:0000256" key="1">
    <source>
        <dbReference type="ARBA" id="ARBA00004123"/>
    </source>
</evidence>
<dbReference type="GO" id="GO:0016540">
    <property type="term" value="P:protein autoprocessing"/>
    <property type="evidence" value="ECO:0007669"/>
    <property type="project" value="UniProtKB-UniRule"/>
</dbReference>
<reference evidence="19 20" key="1">
    <citation type="journal article" date="2009" name="PLoS Genet.">
        <title>Genomic analysis of the basal lineage fungus Rhizopus oryzae reveals a whole-genome duplication.</title>
        <authorList>
            <person name="Ma L.-J."/>
            <person name="Ibrahim A.S."/>
            <person name="Skory C."/>
            <person name="Grabherr M.G."/>
            <person name="Burger G."/>
            <person name="Butler M."/>
            <person name="Elias M."/>
            <person name="Idnurm A."/>
            <person name="Lang B.F."/>
            <person name="Sone T."/>
            <person name="Abe A."/>
            <person name="Calvo S.E."/>
            <person name="Corrochano L.M."/>
            <person name="Engels R."/>
            <person name="Fu J."/>
            <person name="Hansberg W."/>
            <person name="Kim J.-M."/>
            <person name="Kodira C.D."/>
            <person name="Koehrsen M.J."/>
            <person name="Liu B."/>
            <person name="Miranda-Saavedra D."/>
            <person name="O'Leary S."/>
            <person name="Ortiz-Castellanos L."/>
            <person name="Poulter R."/>
            <person name="Rodriguez-Romero J."/>
            <person name="Ruiz-Herrera J."/>
            <person name="Shen Y.-Q."/>
            <person name="Zeng Q."/>
            <person name="Galagan J."/>
            <person name="Birren B.W."/>
            <person name="Cuomo C.A."/>
            <person name="Wickes B.L."/>
        </authorList>
    </citation>
    <scope>NUCLEOTIDE SEQUENCE [LARGE SCALE GENOMIC DNA]</scope>
    <source>
        <strain evidence="20">RA 99-880 / ATCC MYA-4621 / FGSC 9543 / NRRL 43880</strain>
    </source>
</reference>
<dbReference type="InterPro" id="IPR012340">
    <property type="entry name" value="NA-bd_OB-fold"/>
</dbReference>
<dbReference type="InterPro" id="IPR040663">
    <property type="entry name" value="DNA_pol_D_N"/>
</dbReference>
<evidence type="ECO:0000256" key="2">
    <source>
        <dbReference type="ARBA" id="ARBA00005189"/>
    </source>
</evidence>
<comment type="function">
    <text evidence="16">Catalyzes the formation of phosphatidylethanolamine (PtdEtn) from phosphatidylserine (PtdSer). Plays a central role in phospholipid metabolism and in the interorganelle trafficking of phosphatidylserine.</text>
</comment>
<dbReference type="PANTHER" id="PTHR10416:SF0">
    <property type="entry name" value="DNA POLYMERASE DELTA SUBUNIT 2"/>
    <property type="match status" value="1"/>
</dbReference>
<dbReference type="HAMAP" id="MF_03208">
    <property type="entry name" value="PS_decarb_PSD_B_type1_euk"/>
    <property type="match status" value="1"/>
</dbReference>
<evidence type="ECO:0000313" key="19">
    <source>
        <dbReference type="EMBL" id="EIE89514.1"/>
    </source>
</evidence>
<dbReference type="GO" id="GO:0006646">
    <property type="term" value="P:phosphatidylethanolamine biosynthetic process"/>
    <property type="evidence" value="ECO:0007669"/>
    <property type="project" value="UniProtKB-UniRule"/>
</dbReference>
<feature type="active site" description="Schiff-base intermediate with substrate; via pyruvic acid; for decarboxylase activity" evidence="16">
    <location>
        <position position="862"/>
    </location>
</feature>
<comment type="subcellular location">
    <subcellularLocation>
        <location evidence="1">Nucleus</location>
    </subcellularLocation>
</comment>
<dbReference type="Pfam" id="PF02666">
    <property type="entry name" value="PS_Dcarbxylase"/>
    <property type="match status" value="2"/>
</dbReference>
<feature type="chain" id="PRO_5023298186" description="Phosphatidylserine decarboxylase 1 beta chain" evidence="16">
    <location>
        <begin position="1"/>
        <end position="861"/>
    </location>
</feature>
<dbReference type="PROSITE" id="PS50832">
    <property type="entry name" value="S1_IF1_TYPE"/>
    <property type="match status" value="1"/>
</dbReference>
<dbReference type="VEuPathDB" id="FungiDB:RO3G_14225"/>
<dbReference type="Pfam" id="PF18018">
    <property type="entry name" value="DNA_pol_D_N"/>
    <property type="match status" value="1"/>
</dbReference>
<dbReference type="eggNOG" id="KOG2925">
    <property type="taxonomic scope" value="Eukaryota"/>
</dbReference>
<dbReference type="SUPFAM" id="SSF50249">
    <property type="entry name" value="Nucleic acid-binding proteins"/>
    <property type="match status" value="1"/>
</dbReference>
<dbReference type="Proteomes" id="UP000009138">
    <property type="component" value="Unassembled WGS sequence"/>
</dbReference>
<dbReference type="GO" id="GO:0043625">
    <property type="term" value="C:delta DNA polymerase complex"/>
    <property type="evidence" value="ECO:0007669"/>
    <property type="project" value="TreeGrafter"/>
</dbReference>
<dbReference type="GO" id="GO:0003677">
    <property type="term" value="F:DNA binding"/>
    <property type="evidence" value="ECO:0007669"/>
    <property type="project" value="InterPro"/>
</dbReference>
<keyword evidence="6" id="KW-0235">DNA replication</keyword>
<dbReference type="InterPro" id="IPR033177">
    <property type="entry name" value="PSD-B"/>
</dbReference>
<evidence type="ECO:0000256" key="14">
    <source>
        <dbReference type="ARBA" id="ARBA00023264"/>
    </source>
</evidence>
<dbReference type="Gene3D" id="2.40.50.140">
    <property type="entry name" value="Nucleic acid-binding proteins"/>
    <property type="match status" value="1"/>
</dbReference>
<feature type="topological domain" description="Mitochondrial intermembrane" evidence="16">
    <location>
        <begin position="495"/>
        <end position="894"/>
    </location>
</feature>
<dbReference type="InterPro" id="IPR033661">
    <property type="entry name" value="PSD_type1_euk"/>
</dbReference>
<dbReference type="eggNOG" id="KOG2732">
    <property type="taxonomic scope" value="Eukaryota"/>
</dbReference>
<evidence type="ECO:0000256" key="11">
    <source>
        <dbReference type="ARBA" id="ARBA00023209"/>
    </source>
</evidence>
<dbReference type="InterPro" id="IPR001253">
    <property type="entry name" value="TIF_eIF-1A"/>
</dbReference>
<feature type="chain" id="PRO_5023298185" description="Phosphatidylserine decarboxylase 1 alpha chain" evidence="16">
    <location>
        <begin position="862"/>
        <end position="894"/>
    </location>
</feature>
<dbReference type="SMART" id="SM00652">
    <property type="entry name" value="eIF1a"/>
    <property type="match status" value="1"/>
</dbReference>
<keyword evidence="17" id="KW-0396">Initiation factor</keyword>
<evidence type="ECO:0000256" key="12">
    <source>
        <dbReference type="ARBA" id="ARBA00023239"/>
    </source>
</evidence>
<comment type="subcellular location">
    <molecule>Phosphatidylserine decarboxylase 1 beta chain</molecule>
    <subcellularLocation>
        <location evidence="16">Mitochondrion inner membrane</location>
        <topology evidence="16">Single-pass membrane protein</topology>
        <orientation evidence="16">Intermembrane side</orientation>
    </subcellularLocation>
</comment>
<keyword evidence="9 16" id="KW-0443">Lipid metabolism</keyword>
<dbReference type="AlphaFoldDB" id="I1CM34"/>
<evidence type="ECO:0000259" key="18">
    <source>
        <dbReference type="PROSITE" id="PS50832"/>
    </source>
</evidence>
<evidence type="ECO:0000256" key="7">
    <source>
        <dbReference type="ARBA" id="ARBA00022793"/>
    </source>
</evidence>
<keyword evidence="5 16" id="KW-0812">Transmembrane</keyword>
<keyword evidence="20" id="KW-1185">Reference proteome</keyword>
<comment type="pathway">
    <text evidence="2">Lipid metabolism.</text>
</comment>
<evidence type="ECO:0000256" key="9">
    <source>
        <dbReference type="ARBA" id="ARBA00023098"/>
    </source>
</evidence>
<feature type="active site" description="Charge relay system; for autoendoproteolytic cleavage activity" evidence="16">
    <location>
        <position position="862"/>
    </location>
</feature>
<evidence type="ECO:0000256" key="17">
    <source>
        <dbReference type="PROSITE-ProRule" id="PRU00181"/>
    </source>
</evidence>
<keyword evidence="16" id="KW-0865">Zymogen</keyword>
<evidence type="ECO:0000313" key="20">
    <source>
        <dbReference type="Proteomes" id="UP000009138"/>
    </source>
</evidence>
<dbReference type="OrthoDB" id="4330at2759"/>
<keyword evidence="8 16" id="KW-1133">Transmembrane helix</keyword>
<dbReference type="CDD" id="cd07387">
    <property type="entry name" value="MPP_PolD2_C"/>
    <property type="match status" value="1"/>
</dbReference>
<comment type="pathway">
    <text evidence="16">Phospholipid metabolism; phosphatidylethanolamine biosynthesis; phosphatidylethanolamine from CDP-diacylglycerol: step 2/2.</text>
</comment>
<keyword evidence="17" id="KW-0648">Protein biosynthesis</keyword>
<gene>
    <name evidence="16" type="primary">PSD1</name>
    <name evidence="19" type="ORF">RO3G_14225</name>
</gene>
<keyword evidence="15 16" id="KW-0670">Pyruvate</keyword>
<feature type="active site" description="Charge relay system; for autoendoproteolytic cleavage activity" evidence="16">
    <location>
        <position position="749"/>
    </location>
</feature>
<keyword evidence="16" id="KW-0999">Mitochondrion inner membrane</keyword>
<keyword evidence="12 16" id="KW-0456">Lyase</keyword>
<dbReference type="STRING" id="246409.I1CM34"/>
<evidence type="ECO:0000256" key="10">
    <source>
        <dbReference type="ARBA" id="ARBA00023136"/>
    </source>
</evidence>
<keyword evidence="11 16" id="KW-0594">Phospholipid biosynthesis</keyword>
<evidence type="ECO:0000256" key="16">
    <source>
        <dbReference type="HAMAP-Rule" id="MF_03208"/>
    </source>
</evidence>
<proteinExistence type="inferred from homology"/>
<evidence type="ECO:0000256" key="8">
    <source>
        <dbReference type="ARBA" id="ARBA00022989"/>
    </source>
</evidence>
<dbReference type="PANTHER" id="PTHR10416">
    <property type="entry name" value="DNA POLYMERASE DELTA SUBUNIT 2"/>
    <property type="match status" value="1"/>
</dbReference>
<feature type="domain" description="S1-like" evidence="18">
    <location>
        <begin position="2"/>
        <end position="87"/>
    </location>
</feature>
<sequence>MGKKQTIRNQIDQDIDIKEGQRYAKSLGPRGNHQHEVEFTDGTTKLVTLPPRFRNLVWLKRGHFVIVDPTAGTVSEKVGGEIVHVLYPKDIKQLKVAGQWPEEFTDKKEEKQDSDEEDEDDDLFHKTDFFYVNNEVERIFSHYDQLESLNDQFRVKQQTYSQQYAKVPRYVEKVLNTQPGELCYMVGTIYLQMNKKPNVLNDLEDEETIVRPDTPAKYRSDEDVISLEDESGRVEITGACLSKQFLVTGMIVGILGKEVATGTFEVIDICLPGVPPQKPLTTLQEFLTGELEGEQSSSITRVILAGNSIIKPKKAKNNEGHVDDFLEELCSTVDVDIMPGATDPSQSHLPQQRMHPSMFKQAHKLSTLNSVSNPYWCEIENITFLGTSGQNIDDIYRYVDSEDRLQMAESCMYWRHMAPSAPDTLWSYPFKDRDPFIIEQCPHVYFVGNQPEFEDNLLLGPDGQQIRVILLPSFAETGTVVLLNLSNLECSILSHSYFYDHSTKVASWIVHKKTTTTQHIWATGPWQVHVAAALPLRTMSRIWGAFNSLTIPTPLRPAGFKLYSWIFGCNLDEMKNPNLYDYPNLSAFFYRELKDDARPIARDAPLVSPSDGKVLHFGLVQGRDIEQIKGITYNLDALLGNGETSILPVTNAVLGNSDNIVVDENEFANVNGIPYSLDDMLAEGTDHHAVKTQSVVGEDAVAEGHEARPKDERALSKLAHVDSSTNIKPGHALYFCVVYLAPGDYHRFHSPTNWVVETRRHFAGELFSVSPYFVKLLQNLFVLNERVALLGKWKHGFFSMIPVGATNVGSIKINFDEALKTNKKEDIPLGTYTEVTYKSASKLLGGKPLRYGDEMGGFYLGSTVVLVFEAPQSFKFCVTQGQKVKMGEPLGKYE</sequence>
<dbReference type="GO" id="GO:0003723">
    <property type="term" value="F:RNA binding"/>
    <property type="evidence" value="ECO:0007669"/>
    <property type="project" value="InterPro"/>
</dbReference>
<dbReference type="Pfam" id="PF01176">
    <property type="entry name" value="eIF-1a"/>
    <property type="match status" value="1"/>
</dbReference>
<evidence type="ECO:0000256" key="13">
    <source>
        <dbReference type="ARBA" id="ARBA00023242"/>
    </source>
</evidence>
<evidence type="ECO:0000256" key="4">
    <source>
        <dbReference type="ARBA" id="ARBA00022516"/>
    </source>
</evidence>
<feature type="site" description="Cleavage (non-hydrolytic); by autocatalysis" evidence="16">
    <location>
        <begin position="861"/>
        <end position="862"/>
    </location>
</feature>
<dbReference type="InterPro" id="IPR006196">
    <property type="entry name" value="RNA-binding_domain_S1_IF1"/>
</dbReference>
<dbReference type="Gene3D" id="3.60.21.50">
    <property type="match status" value="1"/>
</dbReference>
<comment type="catalytic activity">
    <reaction evidence="16">
        <text>a 1,2-diacyl-sn-glycero-3-phospho-L-serine + H(+) = a 1,2-diacyl-sn-glycero-3-phosphoethanolamine + CO2</text>
        <dbReference type="Rhea" id="RHEA:20828"/>
        <dbReference type="ChEBI" id="CHEBI:15378"/>
        <dbReference type="ChEBI" id="CHEBI:16526"/>
        <dbReference type="ChEBI" id="CHEBI:57262"/>
        <dbReference type="ChEBI" id="CHEBI:64612"/>
        <dbReference type="EC" id="4.1.1.65"/>
    </reaction>
</comment>
<dbReference type="InParanoid" id="I1CM34"/>
<dbReference type="Pfam" id="PF04042">
    <property type="entry name" value="DNA_pol_E_B"/>
    <property type="match status" value="1"/>
</dbReference>
<keyword evidence="10 16" id="KW-0472">Membrane</keyword>